<comment type="similarity">
    <text evidence="10">Belongs to the NhaD Na(+)/H(+) (TC 2.A.62) antiporter family.</text>
</comment>
<feature type="domain" description="Citrate transporter-like" evidence="13">
    <location>
        <begin position="49"/>
        <end position="405"/>
    </location>
</feature>
<evidence type="ECO:0000256" key="12">
    <source>
        <dbReference type="SAM" id="SignalP"/>
    </source>
</evidence>
<feature type="transmembrane region" description="Helical" evidence="11">
    <location>
        <begin position="259"/>
        <end position="277"/>
    </location>
</feature>
<evidence type="ECO:0000256" key="11">
    <source>
        <dbReference type="SAM" id="Phobius"/>
    </source>
</evidence>
<dbReference type="PANTHER" id="PTHR43269:SF2">
    <property type="entry name" value="SODIUM_PROTON ANTIPORTER 1-RELATED"/>
    <property type="match status" value="1"/>
</dbReference>
<organism evidence="14 15">
    <name type="scientific">Vibrio hippocampi</name>
    <dbReference type="NCBI Taxonomy" id="654686"/>
    <lineage>
        <taxon>Bacteria</taxon>
        <taxon>Pseudomonadati</taxon>
        <taxon>Pseudomonadota</taxon>
        <taxon>Gammaproteobacteria</taxon>
        <taxon>Vibrionales</taxon>
        <taxon>Vibrionaceae</taxon>
        <taxon>Vibrio</taxon>
    </lineage>
</organism>
<keyword evidence="6" id="KW-0915">Sodium</keyword>
<feature type="transmembrane region" description="Helical" evidence="11">
    <location>
        <begin position="220"/>
        <end position="238"/>
    </location>
</feature>
<feature type="transmembrane region" description="Helical" evidence="11">
    <location>
        <begin position="367"/>
        <end position="386"/>
    </location>
</feature>
<dbReference type="Proteomes" id="UP000838160">
    <property type="component" value="Unassembled WGS sequence"/>
</dbReference>
<comment type="caution">
    <text evidence="14">The sequence shown here is derived from an EMBL/GenBank/DDBJ whole genome shotgun (WGS) entry which is preliminary data.</text>
</comment>
<feature type="chain" id="PRO_5047321453" evidence="12">
    <location>
        <begin position="23"/>
        <end position="457"/>
    </location>
</feature>
<feature type="transmembrane region" description="Helical" evidence="11">
    <location>
        <begin position="398"/>
        <end position="425"/>
    </location>
</feature>
<evidence type="ECO:0000256" key="1">
    <source>
        <dbReference type="ARBA" id="ARBA00004141"/>
    </source>
</evidence>
<dbReference type="InterPro" id="IPR004680">
    <property type="entry name" value="Cit_transptr-like_dom"/>
</dbReference>
<evidence type="ECO:0000256" key="9">
    <source>
        <dbReference type="ARBA" id="ARBA00023201"/>
    </source>
</evidence>
<dbReference type="PANTHER" id="PTHR43269">
    <property type="entry name" value="SODIUM/PROTON ANTIPORTER 1-RELATED"/>
    <property type="match status" value="1"/>
</dbReference>
<evidence type="ECO:0000259" key="13">
    <source>
        <dbReference type="Pfam" id="PF03600"/>
    </source>
</evidence>
<comment type="subcellular location">
    <subcellularLocation>
        <location evidence="1">Membrane</location>
        <topology evidence="1">Multi-pass membrane protein</topology>
    </subcellularLocation>
</comment>
<evidence type="ECO:0000256" key="2">
    <source>
        <dbReference type="ARBA" id="ARBA00022448"/>
    </source>
</evidence>
<feature type="transmembrane region" description="Helical" evidence="11">
    <location>
        <begin position="66"/>
        <end position="82"/>
    </location>
</feature>
<dbReference type="RefSeq" id="WP_237484338.1">
    <property type="nucleotide sequence ID" value="NZ_CAKLCM010000002.1"/>
</dbReference>
<keyword evidence="15" id="KW-1185">Reference proteome</keyword>
<feature type="transmembrane region" description="Helical" evidence="11">
    <location>
        <begin position="37"/>
        <end position="54"/>
    </location>
</feature>
<keyword evidence="2" id="KW-0813">Transport</keyword>
<dbReference type="InterPro" id="IPR045016">
    <property type="entry name" value="NhaD-like"/>
</dbReference>
<evidence type="ECO:0000256" key="4">
    <source>
        <dbReference type="ARBA" id="ARBA00022692"/>
    </source>
</evidence>
<dbReference type="NCBIfam" id="NF038006">
    <property type="entry name" value="NhaD_1"/>
    <property type="match status" value="2"/>
</dbReference>
<dbReference type="Pfam" id="PF03600">
    <property type="entry name" value="CitMHS"/>
    <property type="match status" value="1"/>
</dbReference>
<evidence type="ECO:0000256" key="10">
    <source>
        <dbReference type="ARBA" id="ARBA00025753"/>
    </source>
</evidence>
<feature type="signal peptide" evidence="12">
    <location>
        <begin position="1"/>
        <end position="22"/>
    </location>
</feature>
<keyword evidence="5 11" id="KW-1133">Transmembrane helix</keyword>
<feature type="transmembrane region" description="Helical" evidence="11">
    <location>
        <begin position="437"/>
        <end position="455"/>
    </location>
</feature>
<evidence type="ECO:0000256" key="8">
    <source>
        <dbReference type="ARBA" id="ARBA00023136"/>
    </source>
</evidence>
<reference evidence="14" key="1">
    <citation type="submission" date="2021-12" db="EMBL/GenBank/DDBJ databases">
        <authorList>
            <person name="Rodrigo-Torres L."/>
            <person name="Arahal R. D."/>
            <person name="Lucena T."/>
        </authorList>
    </citation>
    <scope>NUCLEOTIDE SEQUENCE</scope>
    <source>
        <strain evidence="14">CECT 8226</strain>
    </source>
</reference>
<protein>
    <submittedName>
        <fullName evidence="14">Na(+)/H(+) antiporter NhaD</fullName>
    </submittedName>
</protein>
<keyword evidence="3" id="KW-0050">Antiport</keyword>
<proteinExistence type="inferred from homology"/>
<feature type="transmembrane region" description="Helical" evidence="11">
    <location>
        <begin position="283"/>
        <end position="302"/>
    </location>
</feature>
<keyword evidence="9" id="KW-0739">Sodium transport</keyword>
<feature type="transmembrane region" description="Helical" evidence="11">
    <location>
        <begin position="330"/>
        <end position="355"/>
    </location>
</feature>
<evidence type="ECO:0000256" key="5">
    <source>
        <dbReference type="ARBA" id="ARBA00022989"/>
    </source>
</evidence>
<keyword evidence="7" id="KW-0406">Ion transport</keyword>
<dbReference type="EMBL" id="CAKLCM010000002">
    <property type="protein sequence ID" value="CAH0525867.1"/>
    <property type="molecule type" value="Genomic_DNA"/>
</dbReference>
<accession>A0ABM8ZHS7</accession>
<feature type="transmembrane region" description="Helical" evidence="11">
    <location>
        <begin position="102"/>
        <end position="119"/>
    </location>
</feature>
<evidence type="ECO:0000256" key="3">
    <source>
        <dbReference type="ARBA" id="ARBA00022449"/>
    </source>
</evidence>
<sequence length="457" mass="50187">MKYLVKLMMLLITIIFPPFALAFESHSSQLTAIDNPLAILALLIFFGSYLLVIFEEKIHLPKSKPMIFSAGLLWIIAAIVGRQLGVSHEAMEAAVTHNLEEFAELFLFLLVAMIYINALEERNVFEALKGYLINRGFNYQQLFWVTSGIAFVLSPIADNLTTALIMGAVVMAVGRGNPKFIGQTCVVIVIAANAGGAFSPFGDITTLMVWQSGHASFFDFFQLFIPAVINYLIPAAIISRYLPKGQPPMLTERTEVKTGGYLVCGLFLVTICLAVTFENLLGLPPYLGMMFGLSLLFLTIYFKKRTLKQDDEDVKFNVFSKLAKPEWDTLLFFFGVMYCVGALGFFGYLTSISQIMYGDWGATTANIAAGAISAIIDNIPVMFAILTMHPDMDHFQWLLITFTAGVGGSLLSVGSAAGVALMGTAKGHYTFMTHLKWTWAIALGYLGGIVAHFLLNG</sequence>
<evidence type="ECO:0000256" key="7">
    <source>
        <dbReference type="ARBA" id="ARBA00023065"/>
    </source>
</evidence>
<keyword evidence="4 11" id="KW-0812">Transmembrane</keyword>
<evidence type="ECO:0000313" key="15">
    <source>
        <dbReference type="Proteomes" id="UP000838160"/>
    </source>
</evidence>
<keyword evidence="8 11" id="KW-0472">Membrane</keyword>
<keyword evidence="12" id="KW-0732">Signal</keyword>
<gene>
    <name evidence="14" type="primary">nhaD_1</name>
    <name evidence="14" type="ORF">VHP8226_01374</name>
</gene>
<evidence type="ECO:0000256" key="6">
    <source>
        <dbReference type="ARBA" id="ARBA00023053"/>
    </source>
</evidence>
<feature type="transmembrane region" description="Helical" evidence="11">
    <location>
        <begin position="180"/>
        <end position="200"/>
    </location>
</feature>
<evidence type="ECO:0000313" key="14">
    <source>
        <dbReference type="EMBL" id="CAH0525867.1"/>
    </source>
</evidence>
<name>A0ABM8ZHS7_9VIBR</name>